<reference evidence="2" key="1">
    <citation type="submission" date="2018-11" db="EMBL/GenBank/DDBJ databases">
        <title>Proposal to divide the Flavobacteriaceae and reorganize its genera based on Amino Acid Identity values calculated from whole genome sequences.</title>
        <authorList>
            <person name="Nicholson A.C."/>
            <person name="Gulvik C.A."/>
            <person name="Whitney A.M."/>
            <person name="Humrighouse B.W."/>
            <person name="Bell M."/>
            <person name="Holmes B."/>
            <person name="Steigerwalt A.B."/>
            <person name="Villarma A."/>
            <person name="Sheth M."/>
            <person name="Batra D."/>
            <person name="Pryor J."/>
            <person name="Bernardet J.-F."/>
            <person name="Hugo C."/>
            <person name="Kampfer P."/>
            <person name="Newman J.D."/>
            <person name="McQuiston J.R."/>
        </authorList>
    </citation>
    <scope>NUCLEOTIDE SEQUENCE [LARGE SCALE GENOMIC DNA]</scope>
    <source>
        <strain evidence="2">H4753</strain>
    </source>
</reference>
<sequence length="307" mass="35293">MEIRKPDIIESEIQLLDKSLFQAQSLLMQFPEDNLLRLTIEQDRYRRINLVDELKASIADNHQNSVLFFLDQNVSGIDLDLLLTNLGNFKEVLDKTSNYLNGSNKLPLQVKTTVTGSFGILLTTPFEGKLFREYDNVIDYVFRTIRILGESSASNIHDTLKDLFKNDKKLINKYSQFFNALSKTKKDFRLEWSAISGRQTKVKLPLEKTTHIYSLLSQQSKPEESTKQIYGIIKGVSLLKNRIDFATDIENPANNPIKASFSEDLVEVVKEYLDSFSICEFKVITEFNEATEEETQKYELINIMPAP</sequence>
<accession>A0A3G8WGX7</accession>
<proteinExistence type="predicted"/>
<protein>
    <submittedName>
        <fullName evidence="1">Uncharacterized protein</fullName>
    </submittedName>
</protein>
<dbReference type="EMBL" id="CP034171">
    <property type="protein sequence ID" value="AZI20440.1"/>
    <property type="molecule type" value="Genomic_DNA"/>
</dbReference>
<organism evidence="1 2">
    <name type="scientific">Chryseobacterium taklimakanense</name>
    <dbReference type="NCBI Taxonomy" id="536441"/>
    <lineage>
        <taxon>Bacteria</taxon>
        <taxon>Pseudomonadati</taxon>
        <taxon>Bacteroidota</taxon>
        <taxon>Flavobacteriia</taxon>
        <taxon>Flavobacteriales</taxon>
        <taxon>Weeksellaceae</taxon>
        <taxon>Chryseobacterium group</taxon>
        <taxon>Chryseobacterium</taxon>
    </lineage>
</organism>
<gene>
    <name evidence="1" type="ORF">EIH08_06700</name>
</gene>
<dbReference type="AlphaFoldDB" id="A0A3G8WGX7"/>
<name>A0A3G8WGX7_9FLAO</name>
<evidence type="ECO:0000313" key="1">
    <source>
        <dbReference type="EMBL" id="AZI20440.1"/>
    </source>
</evidence>
<evidence type="ECO:0000313" key="2">
    <source>
        <dbReference type="Proteomes" id="UP000282297"/>
    </source>
</evidence>
<dbReference type="RefSeq" id="WP_124784644.1">
    <property type="nucleotide sequence ID" value="NZ_CP034171.1"/>
</dbReference>
<dbReference type="Proteomes" id="UP000282297">
    <property type="component" value="Chromosome"/>
</dbReference>